<accession>X1F219</accession>
<gene>
    <name evidence="2" type="ORF">S03H2_05518</name>
</gene>
<keyword evidence="1" id="KW-0812">Transmembrane</keyword>
<proteinExistence type="predicted"/>
<keyword evidence="1" id="KW-1133">Transmembrane helix</keyword>
<comment type="caution">
    <text evidence="2">The sequence shown here is derived from an EMBL/GenBank/DDBJ whole genome shotgun (WGS) entry which is preliminary data.</text>
</comment>
<name>X1F219_9ZZZZ</name>
<organism evidence="2">
    <name type="scientific">marine sediment metagenome</name>
    <dbReference type="NCBI Taxonomy" id="412755"/>
    <lineage>
        <taxon>unclassified sequences</taxon>
        <taxon>metagenomes</taxon>
        <taxon>ecological metagenomes</taxon>
    </lineage>
</organism>
<keyword evidence="1" id="KW-0472">Membrane</keyword>
<protein>
    <submittedName>
        <fullName evidence="2">Uncharacterized protein</fullName>
    </submittedName>
</protein>
<evidence type="ECO:0000256" key="1">
    <source>
        <dbReference type="SAM" id="Phobius"/>
    </source>
</evidence>
<sequence>WLLGLKKENIKISTCYAVYILIIILLMVNELILSN</sequence>
<reference evidence="2" key="1">
    <citation type="journal article" date="2014" name="Front. Microbiol.">
        <title>High frequency of phylogenetically diverse reductive dehalogenase-homologous genes in deep subseafloor sedimentary metagenomes.</title>
        <authorList>
            <person name="Kawai M."/>
            <person name="Futagami T."/>
            <person name="Toyoda A."/>
            <person name="Takaki Y."/>
            <person name="Nishi S."/>
            <person name="Hori S."/>
            <person name="Arai W."/>
            <person name="Tsubouchi T."/>
            <person name="Morono Y."/>
            <person name="Uchiyama I."/>
            <person name="Ito T."/>
            <person name="Fujiyama A."/>
            <person name="Inagaki F."/>
            <person name="Takami H."/>
        </authorList>
    </citation>
    <scope>NUCLEOTIDE SEQUENCE</scope>
    <source>
        <strain evidence="2">Expedition CK06-06</strain>
    </source>
</reference>
<feature type="transmembrane region" description="Helical" evidence="1">
    <location>
        <begin position="12"/>
        <end position="33"/>
    </location>
</feature>
<dbReference type="EMBL" id="BARU01002313">
    <property type="protein sequence ID" value="GAH26610.1"/>
    <property type="molecule type" value="Genomic_DNA"/>
</dbReference>
<dbReference type="AlphaFoldDB" id="X1F219"/>
<evidence type="ECO:0000313" key="2">
    <source>
        <dbReference type="EMBL" id="GAH26610.1"/>
    </source>
</evidence>
<feature type="non-terminal residue" evidence="2">
    <location>
        <position position="1"/>
    </location>
</feature>